<keyword evidence="2" id="KW-1185">Reference proteome</keyword>
<reference evidence="1 2" key="1">
    <citation type="submission" date="2019-02" db="EMBL/GenBank/DDBJ databases">
        <title>Complete Genome Sequence and Methylome Analysis of free living Spirochaetas.</title>
        <authorList>
            <person name="Fomenkov A."/>
            <person name="Dubinina G."/>
            <person name="Leshcheva N."/>
            <person name="Mikheeva N."/>
            <person name="Grabovich M."/>
            <person name="Vincze T."/>
            <person name="Roberts R.J."/>
        </authorList>
    </citation>
    <scope>NUCLEOTIDE SEQUENCE [LARGE SCALE GENOMIC DNA]</scope>
    <source>
        <strain evidence="1 2">K2</strain>
    </source>
</reference>
<dbReference type="Proteomes" id="UP000324209">
    <property type="component" value="Chromosome"/>
</dbReference>
<dbReference type="EMBL" id="CP036150">
    <property type="protein sequence ID" value="QEN06494.1"/>
    <property type="molecule type" value="Genomic_DNA"/>
</dbReference>
<organism evidence="1 2">
    <name type="scientific">Oceanispirochaeta crateris</name>
    <dbReference type="NCBI Taxonomy" id="2518645"/>
    <lineage>
        <taxon>Bacteria</taxon>
        <taxon>Pseudomonadati</taxon>
        <taxon>Spirochaetota</taxon>
        <taxon>Spirochaetia</taxon>
        <taxon>Spirochaetales</taxon>
        <taxon>Spirochaetaceae</taxon>
        <taxon>Oceanispirochaeta</taxon>
    </lineage>
</organism>
<dbReference type="SUPFAM" id="SSF55785">
    <property type="entry name" value="PYP-like sensor domain (PAS domain)"/>
    <property type="match status" value="1"/>
</dbReference>
<evidence type="ECO:0000313" key="1">
    <source>
        <dbReference type="EMBL" id="QEN06494.1"/>
    </source>
</evidence>
<dbReference type="OrthoDB" id="9769774at2"/>
<protein>
    <submittedName>
        <fullName evidence="1">DUF438 domain-containing protein</fullName>
    </submittedName>
</protein>
<gene>
    <name evidence="1" type="ORF">EXM22_00240</name>
</gene>
<accession>A0A5C1QIW4</accession>
<evidence type="ECO:0000313" key="2">
    <source>
        <dbReference type="Proteomes" id="UP000324209"/>
    </source>
</evidence>
<dbReference type="Gene3D" id="3.30.450.20">
    <property type="entry name" value="PAS domain"/>
    <property type="match status" value="1"/>
</dbReference>
<dbReference type="AlphaFoldDB" id="A0A5C1QIW4"/>
<name>A0A5C1QIW4_9SPIO</name>
<sequence>MSEGLNRENPLYDYLKALYEGNRSREGYDQYSSLLETATPWQVNMAIDALLRDSSDFSRIENTVARFIRACSKGLDAQPPVLVEKDHFLAHLLEENQALTAHKNSLSSLFKDFSTSFTSTGPNADCRDRLLEELRALAEINIHYQKIEYPLSSALEDCLSEYRCTKLMWHIHDIVITGLKQLILELELSTRAERDWKEFKRVFGDVFLKLSAMIYRERYILFPVALRAIPQERFMKMNQELHDFGSSFGVAIPEGTIRDTTVVKADDKPQSTDTQDGDSVDLSVGKLLPSQIDLMLKNLPLDITYVDEEDRVRYYSQGKERIFPRSPGIIGRDVQNCHPPSSVHVVQNIVDDFKARRRDSAEFWIQMKGQFIHIRYFPLFEGDTYKGVIEVSQDIAPLRALEGEKRLLDEDSL</sequence>
<dbReference type="KEGG" id="ock:EXM22_00240"/>
<proteinExistence type="predicted"/>
<dbReference type="GO" id="GO:0005886">
    <property type="term" value="C:plasma membrane"/>
    <property type="evidence" value="ECO:0007669"/>
    <property type="project" value="TreeGrafter"/>
</dbReference>
<dbReference type="Pfam" id="PF13596">
    <property type="entry name" value="PAS_10"/>
    <property type="match status" value="1"/>
</dbReference>
<dbReference type="PANTHER" id="PTHR39966">
    <property type="entry name" value="BLL2471 PROTEIN-RELATED"/>
    <property type="match status" value="1"/>
</dbReference>
<dbReference type="RefSeq" id="WP_149484577.1">
    <property type="nucleotide sequence ID" value="NZ_CP036150.1"/>
</dbReference>
<dbReference type="PANTHER" id="PTHR39966:SF3">
    <property type="entry name" value="DUF438 DOMAIN-CONTAINING PROTEIN"/>
    <property type="match status" value="1"/>
</dbReference>
<dbReference type="InterPro" id="IPR035965">
    <property type="entry name" value="PAS-like_dom_sf"/>
</dbReference>